<protein>
    <submittedName>
        <fullName evidence="2">Uncharacterized protein</fullName>
    </submittedName>
</protein>
<feature type="compositionally biased region" description="Low complexity" evidence="1">
    <location>
        <begin position="17"/>
        <end position="36"/>
    </location>
</feature>
<dbReference type="OrthoDB" id="10557357at2759"/>
<proteinExistence type="predicted"/>
<evidence type="ECO:0000256" key="1">
    <source>
        <dbReference type="SAM" id="MobiDB-lite"/>
    </source>
</evidence>
<dbReference type="EMBL" id="JAPZBO010000005">
    <property type="protein sequence ID" value="KAJ5315963.1"/>
    <property type="molecule type" value="Genomic_DNA"/>
</dbReference>
<dbReference type="Proteomes" id="UP001147746">
    <property type="component" value="Unassembled WGS sequence"/>
</dbReference>
<sequence length="71" mass="7401">MAEPTKTPTNSPPPKQGSTTHSSSASGSSGTSSSSGIQRDTAEIGSWVTIPGLDEPKELHSLTFAKMNDKR</sequence>
<evidence type="ECO:0000313" key="2">
    <source>
        <dbReference type="EMBL" id="KAJ5315963.1"/>
    </source>
</evidence>
<name>A0A9W9H885_9EURO</name>
<organism evidence="2 3">
    <name type="scientific">Penicillium atrosanguineum</name>
    <dbReference type="NCBI Taxonomy" id="1132637"/>
    <lineage>
        <taxon>Eukaryota</taxon>
        <taxon>Fungi</taxon>
        <taxon>Dikarya</taxon>
        <taxon>Ascomycota</taxon>
        <taxon>Pezizomycotina</taxon>
        <taxon>Eurotiomycetes</taxon>
        <taxon>Eurotiomycetidae</taxon>
        <taxon>Eurotiales</taxon>
        <taxon>Aspergillaceae</taxon>
        <taxon>Penicillium</taxon>
    </lineage>
</organism>
<keyword evidence="3" id="KW-1185">Reference proteome</keyword>
<comment type="caution">
    <text evidence="2">The sequence shown here is derived from an EMBL/GenBank/DDBJ whole genome shotgun (WGS) entry which is preliminary data.</text>
</comment>
<gene>
    <name evidence="2" type="ORF">N7476_006270</name>
</gene>
<reference evidence="2" key="2">
    <citation type="journal article" date="2023" name="IMA Fungus">
        <title>Comparative genomic study of the Penicillium genus elucidates a diverse pangenome and 15 lateral gene transfer events.</title>
        <authorList>
            <person name="Petersen C."/>
            <person name="Sorensen T."/>
            <person name="Nielsen M.R."/>
            <person name="Sondergaard T.E."/>
            <person name="Sorensen J.L."/>
            <person name="Fitzpatrick D.A."/>
            <person name="Frisvad J.C."/>
            <person name="Nielsen K.L."/>
        </authorList>
    </citation>
    <scope>NUCLEOTIDE SEQUENCE</scope>
    <source>
        <strain evidence="2">IBT 21472</strain>
    </source>
</reference>
<feature type="region of interest" description="Disordered" evidence="1">
    <location>
        <begin position="1"/>
        <end position="55"/>
    </location>
</feature>
<evidence type="ECO:0000313" key="3">
    <source>
        <dbReference type="Proteomes" id="UP001147746"/>
    </source>
</evidence>
<dbReference type="AlphaFoldDB" id="A0A9W9H885"/>
<accession>A0A9W9H885</accession>
<reference evidence="2" key="1">
    <citation type="submission" date="2022-12" db="EMBL/GenBank/DDBJ databases">
        <authorList>
            <person name="Petersen C."/>
        </authorList>
    </citation>
    <scope>NUCLEOTIDE SEQUENCE</scope>
    <source>
        <strain evidence="2">IBT 21472</strain>
    </source>
</reference>